<dbReference type="EMBL" id="AEUN01000415">
    <property type="protein sequence ID" value="EHJ07910.1"/>
    <property type="molecule type" value="Genomic_DNA"/>
</dbReference>
<protein>
    <recommendedName>
        <fullName evidence="3">Probable heme-iron transport system permease protein IsdF</fullName>
    </recommendedName>
    <alternativeName>
        <fullName evidence="11">Iron-regulated surface determinant protein F</fullName>
    </alternativeName>
    <alternativeName>
        <fullName evidence="10">Staphylococcal iron-regulated protein G</fullName>
    </alternativeName>
</protein>
<name>G5JIV5_9STAP</name>
<evidence type="ECO:0000256" key="3">
    <source>
        <dbReference type="ARBA" id="ARBA00018524"/>
    </source>
</evidence>
<dbReference type="Proteomes" id="UP000005413">
    <property type="component" value="Unassembled WGS sequence"/>
</dbReference>
<comment type="caution">
    <text evidence="13">The sequence shown here is derived from an EMBL/GenBank/DDBJ whole genome shotgun (WGS) entry which is preliminary data.</text>
</comment>
<feature type="transmembrane region" description="Helical" evidence="12">
    <location>
        <begin position="309"/>
        <end position="327"/>
    </location>
</feature>
<dbReference type="GO" id="GO:0033214">
    <property type="term" value="P:siderophore-iron import into cell"/>
    <property type="evidence" value="ECO:0007669"/>
    <property type="project" value="TreeGrafter"/>
</dbReference>
<feature type="transmembrane region" description="Helical" evidence="12">
    <location>
        <begin position="155"/>
        <end position="177"/>
    </location>
</feature>
<proteinExistence type="inferred from homology"/>
<gene>
    <name evidence="13" type="ORF">SS7213T_06996</name>
</gene>
<evidence type="ECO:0000256" key="10">
    <source>
        <dbReference type="ARBA" id="ARBA00031149"/>
    </source>
</evidence>
<accession>G5JIV5</accession>
<dbReference type="FunFam" id="1.10.3470.10:FF:000001">
    <property type="entry name" value="Vitamin B12 ABC transporter permease BtuC"/>
    <property type="match status" value="1"/>
</dbReference>
<reference evidence="13 14" key="1">
    <citation type="journal article" date="2012" name="BMC Genomics">
        <title>Comparative genomic analysis of the genus Staphylococcus including Staphylococcus aureus and its newly described sister species Staphylococcus simiae.</title>
        <authorList>
            <person name="Suzuki H."/>
            <person name="Lefebure T."/>
            <person name="Pavinski Bitar P."/>
            <person name="Stanhope M.J."/>
        </authorList>
    </citation>
    <scope>NUCLEOTIDE SEQUENCE [LARGE SCALE GENOMIC DNA]</scope>
    <source>
        <strain evidence="13 14">CCM 7213</strain>
    </source>
</reference>
<evidence type="ECO:0000313" key="14">
    <source>
        <dbReference type="Proteomes" id="UP000005413"/>
    </source>
</evidence>
<dbReference type="Pfam" id="PF01032">
    <property type="entry name" value="FecCD"/>
    <property type="match status" value="1"/>
</dbReference>
<feature type="transmembrane region" description="Helical" evidence="12">
    <location>
        <begin position="201"/>
        <end position="221"/>
    </location>
</feature>
<feature type="transmembrane region" description="Helical" evidence="12">
    <location>
        <begin position="233"/>
        <end position="252"/>
    </location>
</feature>
<keyword evidence="5" id="KW-1003">Cell membrane</keyword>
<dbReference type="Gene3D" id="1.10.3470.10">
    <property type="entry name" value="ABC transporter involved in vitamin B12 uptake, BtuC"/>
    <property type="match status" value="1"/>
</dbReference>
<feature type="transmembrane region" description="Helical" evidence="12">
    <location>
        <begin position="97"/>
        <end position="116"/>
    </location>
</feature>
<keyword evidence="7 12" id="KW-1133">Transmembrane helix</keyword>
<keyword evidence="14" id="KW-1185">Reference proteome</keyword>
<organism evidence="13 14">
    <name type="scientific">Staphylococcus simiae CCM 7213 = CCUG 51256</name>
    <dbReference type="NCBI Taxonomy" id="911238"/>
    <lineage>
        <taxon>Bacteria</taxon>
        <taxon>Bacillati</taxon>
        <taxon>Bacillota</taxon>
        <taxon>Bacilli</taxon>
        <taxon>Bacillales</taxon>
        <taxon>Staphylococcaceae</taxon>
        <taxon>Staphylococcus</taxon>
    </lineage>
</organism>
<dbReference type="InterPro" id="IPR000522">
    <property type="entry name" value="ABC_transptr_permease_BtuC"/>
</dbReference>
<dbReference type="AlphaFoldDB" id="G5JIV5"/>
<feature type="transmembrane region" description="Helical" evidence="12">
    <location>
        <begin position="122"/>
        <end position="143"/>
    </location>
</feature>
<dbReference type="SUPFAM" id="SSF81345">
    <property type="entry name" value="ABC transporter involved in vitamin B12 uptake, BtuC"/>
    <property type="match status" value="1"/>
</dbReference>
<dbReference type="RefSeq" id="WP_002463967.1">
    <property type="nucleotide sequence ID" value="NZ_AEUN01000415.1"/>
</dbReference>
<evidence type="ECO:0000256" key="7">
    <source>
        <dbReference type="ARBA" id="ARBA00022989"/>
    </source>
</evidence>
<evidence type="ECO:0000256" key="12">
    <source>
        <dbReference type="SAM" id="Phobius"/>
    </source>
</evidence>
<feature type="transmembrane region" description="Helical" evidence="12">
    <location>
        <begin position="65"/>
        <end position="85"/>
    </location>
</feature>
<dbReference type="CDD" id="cd06550">
    <property type="entry name" value="TM_ABC_iron-siderophores_like"/>
    <property type="match status" value="1"/>
</dbReference>
<keyword evidence="4" id="KW-0813">Transport</keyword>
<evidence type="ECO:0000256" key="9">
    <source>
        <dbReference type="ARBA" id="ARBA00025320"/>
    </source>
</evidence>
<evidence type="ECO:0000256" key="6">
    <source>
        <dbReference type="ARBA" id="ARBA00022692"/>
    </source>
</evidence>
<dbReference type="GO" id="GO:0022857">
    <property type="term" value="F:transmembrane transporter activity"/>
    <property type="evidence" value="ECO:0007669"/>
    <property type="project" value="InterPro"/>
</dbReference>
<comment type="function">
    <text evidence="9">Part of the binding-protein-dependent transport system for heme-iron. Responsible for the translocation of the substrate across the membrane.</text>
</comment>
<feature type="transmembrane region" description="Helical" evidence="12">
    <location>
        <begin position="12"/>
        <end position="33"/>
    </location>
</feature>
<dbReference type="PANTHER" id="PTHR30472">
    <property type="entry name" value="FERRIC ENTEROBACTIN TRANSPORT SYSTEM PERMEASE PROTEIN"/>
    <property type="match status" value="1"/>
</dbReference>
<evidence type="ECO:0000256" key="5">
    <source>
        <dbReference type="ARBA" id="ARBA00022475"/>
    </source>
</evidence>
<feature type="transmembrane region" description="Helical" evidence="12">
    <location>
        <begin position="284"/>
        <end position="303"/>
    </location>
</feature>
<comment type="similarity">
    <text evidence="2">Belongs to the binding-protein-dependent transport system permease family. FecCD subfamily.</text>
</comment>
<sequence length="334" mass="35320">MTSRNKNTQLKFTAYMIGAVIVLIIALFLSILFGDAKINVSTIIEAIFNYDPTNQQQNVITEIRIPRNIAAIIVGMALAVAGAVIQGVTRNGLADPALIGLNSGASFALALTYAFIPNVSFLFVMFAGFLGAILGGTMVLMIGRSRRDGFSPMRIILAGAAVSALLTALSQGIALIFKLNQTLTFWTAGGVTGTTWSQLKWSLPVVLIALFIILIMSKQLTILNLGETLAKGLGQNVAIIRGVSLIIAMILAGVAVSIAGQVAFVGLMVPHIVRFLIGTDYAKVLPLTALLGGILVLIADMVARFLGEAPVGAIISFIGVPYFLYLVKRGGRTI</sequence>
<dbReference type="PANTHER" id="PTHR30472:SF58">
    <property type="entry name" value="IRON(3+)-HYDROXAMATE IMPORT SYSTEM PERMEASE PROTEIN FHUB"/>
    <property type="match status" value="1"/>
</dbReference>
<keyword evidence="8 12" id="KW-0472">Membrane</keyword>
<evidence type="ECO:0000256" key="4">
    <source>
        <dbReference type="ARBA" id="ARBA00022448"/>
    </source>
</evidence>
<evidence type="ECO:0000313" key="13">
    <source>
        <dbReference type="EMBL" id="EHJ07910.1"/>
    </source>
</evidence>
<evidence type="ECO:0000256" key="8">
    <source>
        <dbReference type="ARBA" id="ARBA00023136"/>
    </source>
</evidence>
<evidence type="ECO:0000256" key="11">
    <source>
        <dbReference type="ARBA" id="ARBA00031465"/>
    </source>
</evidence>
<evidence type="ECO:0000256" key="2">
    <source>
        <dbReference type="ARBA" id="ARBA00007935"/>
    </source>
</evidence>
<dbReference type="PATRIC" id="fig|911238.3.peg.1201"/>
<dbReference type="OrthoDB" id="9811721at2"/>
<comment type="subcellular location">
    <subcellularLocation>
        <location evidence="1">Cell membrane</location>
        <topology evidence="1">Multi-pass membrane protein</topology>
    </subcellularLocation>
</comment>
<keyword evidence="6 12" id="KW-0812">Transmembrane</keyword>
<dbReference type="GO" id="GO:0005886">
    <property type="term" value="C:plasma membrane"/>
    <property type="evidence" value="ECO:0007669"/>
    <property type="project" value="UniProtKB-SubCell"/>
</dbReference>
<evidence type="ECO:0000256" key="1">
    <source>
        <dbReference type="ARBA" id="ARBA00004651"/>
    </source>
</evidence>
<dbReference type="InterPro" id="IPR037294">
    <property type="entry name" value="ABC_BtuC-like"/>
</dbReference>